<feature type="region of interest" description="Disordered" evidence="1">
    <location>
        <begin position="70"/>
        <end position="112"/>
    </location>
</feature>
<accession>A0A9W6VF67</accession>
<gene>
    <name evidence="2" type="ORF">Atai01_58670</name>
</gene>
<reference evidence="2" key="1">
    <citation type="submission" date="2023-03" db="EMBL/GenBank/DDBJ databases">
        <title>Amycolatopsis taiwanensis NBRC 103393.</title>
        <authorList>
            <person name="Ichikawa N."/>
            <person name="Sato H."/>
            <person name="Tonouchi N."/>
        </authorList>
    </citation>
    <scope>NUCLEOTIDE SEQUENCE</scope>
    <source>
        <strain evidence="2">NBRC 103393</strain>
    </source>
</reference>
<protein>
    <submittedName>
        <fullName evidence="2">Uncharacterized protein</fullName>
    </submittedName>
</protein>
<dbReference type="AlphaFoldDB" id="A0A9W6VF67"/>
<sequence>MEMVSEDLIRAWEDAYRRYGSAAGANVASASRAVALAWRDIACTSRLPWWVLAAVESAAEAFEDQAEQWEARARQSAKSSWPGVPNTRTPGDSTITASGQLPVSARDEAQTV</sequence>
<evidence type="ECO:0000256" key="1">
    <source>
        <dbReference type="SAM" id="MobiDB-lite"/>
    </source>
</evidence>
<organism evidence="2 3">
    <name type="scientific">Amycolatopsis taiwanensis</name>
    <dbReference type="NCBI Taxonomy" id="342230"/>
    <lineage>
        <taxon>Bacteria</taxon>
        <taxon>Bacillati</taxon>
        <taxon>Actinomycetota</taxon>
        <taxon>Actinomycetes</taxon>
        <taxon>Pseudonocardiales</taxon>
        <taxon>Pseudonocardiaceae</taxon>
        <taxon>Amycolatopsis</taxon>
    </lineage>
</organism>
<proteinExistence type="predicted"/>
<dbReference type="Proteomes" id="UP001165136">
    <property type="component" value="Unassembled WGS sequence"/>
</dbReference>
<evidence type="ECO:0000313" key="3">
    <source>
        <dbReference type="Proteomes" id="UP001165136"/>
    </source>
</evidence>
<comment type="caution">
    <text evidence="2">The sequence shown here is derived from an EMBL/GenBank/DDBJ whole genome shotgun (WGS) entry which is preliminary data.</text>
</comment>
<evidence type="ECO:0000313" key="2">
    <source>
        <dbReference type="EMBL" id="GLY69248.1"/>
    </source>
</evidence>
<name>A0A9W6VF67_9PSEU</name>
<keyword evidence="3" id="KW-1185">Reference proteome</keyword>
<dbReference type="EMBL" id="BSTI01000015">
    <property type="protein sequence ID" value="GLY69248.1"/>
    <property type="molecule type" value="Genomic_DNA"/>
</dbReference>
<feature type="compositionally biased region" description="Polar residues" evidence="1">
    <location>
        <begin position="86"/>
        <end position="101"/>
    </location>
</feature>